<organism evidence="1 2">
    <name type="scientific">Caerostris darwini</name>
    <dbReference type="NCBI Taxonomy" id="1538125"/>
    <lineage>
        <taxon>Eukaryota</taxon>
        <taxon>Metazoa</taxon>
        <taxon>Ecdysozoa</taxon>
        <taxon>Arthropoda</taxon>
        <taxon>Chelicerata</taxon>
        <taxon>Arachnida</taxon>
        <taxon>Araneae</taxon>
        <taxon>Araneomorphae</taxon>
        <taxon>Entelegynae</taxon>
        <taxon>Araneoidea</taxon>
        <taxon>Araneidae</taxon>
        <taxon>Caerostris</taxon>
    </lineage>
</organism>
<name>A0AAV4TYA6_9ARAC</name>
<sequence length="123" mass="13790">MYRILHKCFVPCLQACLKSGPSCNAVTTSSTDVEATDFLSRTDFTAKEPVYLNFLIIFCRPLADIGLQPFLYPLMTGISLKMLADCRRSCKRASEAERERLMASCVPNVFITKCNVPWACVLI</sequence>
<protein>
    <submittedName>
        <fullName evidence="1">Uncharacterized protein</fullName>
    </submittedName>
</protein>
<dbReference type="Proteomes" id="UP001054837">
    <property type="component" value="Unassembled WGS sequence"/>
</dbReference>
<gene>
    <name evidence="1" type="ORF">CDAR_430291</name>
</gene>
<evidence type="ECO:0000313" key="1">
    <source>
        <dbReference type="EMBL" id="GIY50161.1"/>
    </source>
</evidence>
<accession>A0AAV4TYA6</accession>
<proteinExistence type="predicted"/>
<evidence type="ECO:0000313" key="2">
    <source>
        <dbReference type="Proteomes" id="UP001054837"/>
    </source>
</evidence>
<comment type="caution">
    <text evidence="1">The sequence shown here is derived from an EMBL/GenBank/DDBJ whole genome shotgun (WGS) entry which is preliminary data.</text>
</comment>
<reference evidence="1 2" key="1">
    <citation type="submission" date="2021-06" db="EMBL/GenBank/DDBJ databases">
        <title>Caerostris darwini draft genome.</title>
        <authorList>
            <person name="Kono N."/>
            <person name="Arakawa K."/>
        </authorList>
    </citation>
    <scope>NUCLEOTIDE SEQUENCE [LARGE SCALE GENOMIC DNA]</scope>
</reference>
<dbReference type="AlphaFoldDB" id="A0AAV4TYA6"/>
<keyword evidence="2" id="KW-1185">Reference proteome</keyword>
<dbReference type="EMBL" id="BPLQ01010356">
    <property type="protein sequence ID" value="GIY50161.1"/>
    <property type="molecule type" value="Genomic_DNA"/>
</dbReference>